<organism evidence="4 5">
    <name type="scientific">Hymenolepis diminuta</name>
    <name type="common">Rat tapeworm</name>
    <dbReference type="NCBI Taxonomy" id="6216"/>
    <lineage>
        <taxon>Eukaryota</taxon>
        <taxon>Metazoa</taxon>
        <taxon>Spiralia</taxon>
        <taxon>Lophotrochozoa</taxon>
        <taxon>Platyhelminthes</taxon>
        <taxon>Cestoda</taxon>
        <taxon>Eucestoda</taxon>
        <taxon>Cyclophyllidea</taxon>
        <taxon>Hymenolepididae</taxon>
        <taxon>Hymenolepis</taxon>
    </lineage>
</organism>
<dbReference type="GO" id="GO:0005730">
    <property type="term" value="C:nucleolus"/>
    <property type="evidence" value="ECO:0007669"/>
    <property type="project" value="InterPro"/>
</dbReference>
<dbReference type="GO" id="GO:0000723">
    <property type="term" value="P:telomere maintenance"/>
    <property type="evidence" value="ECO:0007669"/>
    <property type="project" value="TreeGrafter"/>
</dbReference>
<dbReference type="GO" id="GO:0031573">
    <property type="term" value="P:mitotic intra-S DNA damage checkpoint signaling"/>
    <property type="evidence" value="ECO:0007669"/>
    <property type="project" value="TreeGrafter"/>
</dbReference>
<dbReference type="GO" id="GO:0035861">
    <property type="term" value="C:site of double-strand break"/>
    <property type="evidence" value="ECO:0007669"/>
    <property type="project" value="TreeGrafter"/>
</dbReference>
<dbReference type="EMBL" id="CABIJS010000444">
    <property type="protein sequence ID" value="VUZ51817.1"/>
    <property type="molecule type" value="Genomic_DNA"/>
</dbReference>
<dbReference type="Pfam" id="PF04005">
    <property type="entry name" value="Hus1"/>
    <property type="match status" value="1"/>
</dbReference>
<protein>
    <recommendedName>
        <fullName evidence="6">Checkpoint protein</fullName>
    </recommendedName>
</protein>
<keyword evidence="3" id="KW-0539">Nucleus</keyword>
<dbReference type="InterPro" id="IPR007150">
    <property type="entry name" value="HUS1/Mec3"/>
</dbReference>
<feature type="non-terminal residue" evidence="4">
    <location>
        <position position="191"/>
    </location>
</feature>
<keyword evidence="5" id="KW-1185">Reference proteome</keyword>
<evidence type="ECO:0000256" key="3">
    <source>
        <dbReference type="ARBA" id="ARBA00023242"/>
    </source>
</evidence>
<dbReference type="PIRSF" id="PIRSF011312">
    <property type="entry name" value="Cell_cycle_HUS1"/>
    <property type="match status" value="1"/>
</dbReference>
<dbReference type="GO" id="GO:0033314">
    <property type="term" value="P:mitotic DNA replication checkpoint signaling"/>
    <property type="evidence" value="ECO:0007669"/>
    <property type="project" value="TreeGrafter"/>
</dbReference>
<comment type="subcellular location">
    <subcellularLocation>
        <location evidence="1">Nucleus</location>
    </subcellularLocation>
</comment>
<evidence type="ECO:0008006" key="6">
    <source>
        <dbReference type="Google" id="ProtNLM"/>
    </source>
</evidence>
<evidence type="ECO:0000256" key="2">
    <source>
        <dbReference type="ARBA" id="ARBA00005563"/>
    </source>
</evidence>
<dbReference type="Proteomes" id="UP000321570">
    <property type="component" value="Unassembled WGS sequence"/>
</dbReference>
<name>A0A564YX02_HYMDI</name>
<dbReference type="PANTHER" id="PTHR12900">
    <property type="entry name" value="MITOTIC AND DNA DAMAGE CHECKPOINT PROTEIN HUS1"/>
    <property type="match status" value="1"/>
</dbReference>
<evidence type="ECO:0000313" key="5">
    <source>
        <dbReference type="Proteomes" id="UP000321570"/>
    </source>
</evidence>
<dbReference type="PANTHER" id="PTHR12900:SF0">
    <property type="entry name" value="CHECKPOINT PROTEIN"/>
    <property type="match status" value="1"/>
</dbReference>
<sequence length="191" mass="21189">MKFRVRTNDSGSIDYFANTIQMLANLTKNCVLRIRKDNIVFIVQERSVQGGTEAWCELDQSSVFSECVCEGLSPEQDEILLEVIPEEILLCLRGINSTNAHGSGGNGIGLLTSQSNIAVGSSGVTLPRDQTTLRNFINTARSLKIKLVRRKTPCLALEVEQASISGRSRAVWHFIPVHIVPLRLWSDFEDS</sequence>
<reference evidence="4 5" key="1">
    <citation type="submission" date="2019-07" db="EMBL/GenBank/DDBJ databases">
        <authorList>
            <person name="Jastrzebski P J."/>
            <person name="Paukszto L."/>
            <person name="Jastrzebski P J."/>
        </authorList>
    </citation>
    <scope>NUCLEOTIDE SEQUENCE [LARGE SCALE GENOMIC DNA]</scope>
    <source>
        <strain evidence="4 5">WMS-il1</strain>
    </source>
</reference>
<evidence type="ECO:0000256" key="1">
    <source>
        <dbReference type="ARBA" id="ARBA00004123"/>
    </source>
</evidence>
<evidence type="ECO:0000313" key="4">
    <source>
        <dbReference type="EMBL" id="VUZ51817.1"/>
    </source>
</evidence>
<dbReference type="InterPro" id="IPR016580">
    <property type="entry name" value="HUS1"/>
</dbReference>
<dbReference type="GO" id="GO:0000724">
    <property type="term" value="P:double-strand break repair via homologous recombination"/>
    <property type="evidence" value="ECO:0007669"/>
    <property type="project" value="TreeGrafter"/>
</dbReference>
<dbReference type="Gene3D" id="3.70.10.10">
    <property type="match status" value="1"/>
</dbReference>
<proteinExistence type="inferred from homology"/>
<dbReference type="GO" id="GO:0044778">
    <property type="term" value="P:meiotic DNA integrity checkpoint signaling"/>
    <property type="evidence" value="ECO:0007669"/>
    <property type="project" value="TreeGrafter"/>
</dbReference>
<dbReference type="GO" id="GO:0030896">
    <property type="term" value="C:checkpoint clamp complex"/>
    <property type="evidence" value="ECO:0007669"/>
    <property type="project" value="InterPro"/>
</dbReference>
<accession>A0A564YX02</accession>
<comment type="similarity">
    <text evidence="2">Belongs to the HUS1 family.</text>
</comment>
<gene>
    <name evidence="4" type="ORF">WMSIL1_LOCUS10396</name>
</gene>
<dbReference type="GO" id="GO:0006289">
    <property type="term" value="P:nucleotide-excision repair"/>
    <property type="evidence" value="ECO:0007669"/>
    <property type="project" value="TreeGrafter"/>
</dbReference>
<dbReference type="AlphaFoldDB" id="A0A564YX02"/>